<dbReference type="GO" id="GO:1902600">
    <property type="term" value="P:proton transmembrane transport"/>
    <property type="evidence" value="ECO:0007669"/>
    <property type="project" value="TreeGrafter"/>
</dbReference>
<protein>
    <submittedName>
        <fullName evidence="7">Calcium-transporting ATPase 1</fullName>
    </submittedName>
</protein>
<feature type="transmembrane region" description="Helical" evidence="5">
    <location>
        <begin position="277"/>
        <end position="294"/>
    </location>
</feature>
<keyword evidence="3 5" id="KW-1133">Transmembrane helix</keyword>
<dbReference type="PRINTS" id="PR00120">
    <property type="entry name" value="HATPASE"/>
</dbReference>
<feature type="transmembrane region" description="Helical" evidence="5">
    <location>
        <begin position="175"/>
        <end position="197"/>
    </location>
</feature>
<evidence type="ECO:0000256" key="4">
    <source>
        <dbReference type="ARBA" id="ARBA00023136"/>
    </source>
</evidence>
<comment type="subcellular location">
    <subcellularLocation>
        <location evidence="1">Membrane</location>
    </subcellularLocation>
</comment>
<dbReference type="Pfam" id="PF00689">
    <property type="entry name" value="Cation_ATPase_C"/>
    <property type="match status" value="1"/>
</dbReference>
<dbReference type="GO" id="GO:0030007">
    <property type="term" value="P:intracellular potassium ion homeostasis"/>
    <property type="evidence" value="ECO:0007669"/>
    <property type="project" value="TreeGrafter"/>
</dbReference>
<dbReference type="PANTHER" id="PTHR43294:SF20">
    <property type="entry name" value="P-TYPE ATPASE"/>
    <property type="match status" value="1"/>
</dbReference>
<dbReference type="GO" id="GO:0005524">
    <property type="term" value="F:ATP binding"/>
    <property type="evidence" value="ECO:0007669"/>
    <property type="project" value="InterPro"/>
</dbReference>
<dbReference type="AlphaFoldDB" id="A0A645C1M4"/>
<evidence type="ECO:0000256" key="2">
    <source>
        <dbReference type="ARBA" id="ARBA00022692"/>
    </source>
</evidence>
<dbReference type="SUPFAM" id="SSF56784">
    <property type="entry name" value="HAD-like"/>
    <property type="match status" value="1"/>
</dbReference>
<dbReference type="PANTHER" id="PTHR43294">
    <property type="entry name" value="SODIUM/POTASSIUM-TRANSPORTING ATPASE SUBUNIT ALPHA"/>
    <property type="match status" value="1"/>
</dbReference>
<dbReference type="Pfam" id="PF00702">
    <property type="entry name" value="Hydrolase"/>
    <property type="match status" value="1"/>
</dbReference>
<accession>A0A645C1M4</accession>
<feature type="transmembrane region" description="Helical" evidence="5">
    <location>
        <begin position="101"/>
        <end position="122"/>
    </location>
</feature>
<sequence>MPKEELAEKIKTTNIFARVVPEQKLEIVNALKLNGEVVAMTGDGVNDAPALKSAHIGIAMGERGTDVARESASIVLLNDDFFSIVAAVRLGRRIFDNLKKAIGYIFSVHMPIAGLAVFPILFKLPLVLLPAHIAFLELIIDPACSTVFEAEPEEKNIMSRPPRNLQERMFGRKNLALSLVQGTSMLVGVIAVFLYALYTGKGEVDARTLTFATLVVSNLTLIVANLSWSQSIIKTLCSENKALRYVLAGAISGLLLVLYVPALRNLFRFSLLHGEDLLIVFVVGTLSIVWLRLLKSQIRNNV</sequence>
<reference evidence="7" key="1">
    <citation type="submission" date="2019-08" db="EMBL/GenBank/DDBJ databases">
        <authorList>
            <person name="Kucharzyk K."/>
            <person name="Murdoch R.W."/>
            <person name="Higgins S."/>
            <person name="Loffler F."/>
        </authorList>
    </citation>
    <scope>NUCLEOTIDE SEQUENCE</scope>
</reference>
<evidence type="ECO:0000256" key="1">
    <source>
        <dbReference type="ARBA" id="ARBA00004370"/>
    </source>
</evidence>
<dbReference type="InterPro" id="IPR001757">
    <property type="entry name" value="P_typ_ATPase"/>
</dbReference>
<organism evidence="7">
    <name type="scientific">bioreactor metagenome</name>
    <dbReference type="NCBI Taxonomy" id="1076179"/>
    <lineage>
        <taxon>unclassified sequences</taxon>
        <taxon>metagenomes</taxon>
        <taxon>ecological metagenomes</taxon>
    </lineage>
</organism>
<dbReference type="GO" id="GO:0036376">
    <property type="term" value="P:sodium ion export across plasma membrane"/>
    <property type="evidence" value="ECO:0007669"/>
    <property type="project" value="TreeGrafter"/>
</dbReference>
<comment type="caution">
    <text evidence="7">The sequence shown here is derived from an EMBL/GenBank/DDBJ whole genome shotgun (WGS) entry which is preliminary data.</text>
</comment>
<proteinExistence type="predicted"/>
<dbReference type="GO" id="GO:0006883">
    <property type="term" value="P:intracellular sodium ion homeostasis"/>
    <property type="evidence" value="ECO:0007669"/>
    <property type="project" value="TreeGrafter"/>
</dbReference>
<gene>
    <name evidence="7" type="primary">yoaB_4</name>
    <name evidence="7" type="ORF">SDC9_118400</name>
</gene>
<dbReference type="GO" id="GO:0016887">
    <property type="term" value="F:ATP hydrolysis activity"/>
    <property type="evidence" value="ECO:0007669"/>
    <property type="project" value="InterPro"/>
</dbReference>
<dbReference type="Gene3D" id="3.40.50.1000">
    <property type="entry name" value="HAD superfamily/HAD-like"/>
    <property type="match status" value="1"/>
</dbReference>
<dbReference type="SUPFAM" id="SSF81665">
    <property type="entry name" value="Calcium ATPase, transmembrane domain M"/>
    <property type="match status" value="1"/>
</dbReference>
<feature type="transmembrane region" description="Helical" evidence="5">
    <location>
        <begin position="128"/>
        <end position="148"/>
    </location>
</feature>
<dbReference type="Gene3D" id="1.20.1110.10">
    <property type="entry name" value="Calcium-transporting ATPase, transmembrane domain"/>
    <property type="match status" value="1"/>
</dbReference>
<dbReference type="InterPro" id="IPR050510">
    <property type="entry name" value="Cation_transp_ATPase_P-type"/>
</dbReference>
<dbReference type="NCBIfam" id="TIGR01494">
    <property type="entry name" value="ATPase_P-type"/>
    <property type="match status" value="1"/>
</dbReference>
<feature type="transmembrane region" description="Helical" evidence="5">
    <location>
        <begin position="209"/>
        <end position="230"/>
    </location>
</feature>
<evidence type="ECO:0000256" key="3">
    <source>
        <dbReference type="ARBA" id="ARBA00022989"/>
    </source>
</evidence>
<dbReference type="InterPro" id="IPR023214">
    <property type="entry name" value="HAD_sf"/>
</dbReference>
<dbReference type="GO" id="GO:0005391">
    <property type="term" value="F:P-type sodium:potassium-exchanging transporter activity"/>
    <property type="evidence" value="ECO:0007669"/>
    <property type="project" value="TreeGrafter"/>
</dbReference>
<name>A0A645C1M4_9ZZZZ</name>
<dbReference type="PRINTS" id="PR00119">
    <property type="entry name" value="CATATPASE"/>
</dbReference>
<feature type="transmembrane region" description="Helical" evidence="5">
    <location>
        <begin position="242"/>
        <end position="262"/>
    </location>
</feature>
<evidence type="ECO:0000256" key="5">
    <source>
        <dbReference type="SAM" id="Phobius"/>
    </source>
</evidence>
<evidence type="ECO:0000313" key="7">
    <source>
        <dbReference type="EMBL" id="MPM71435.1"/>
    </source>
</evidence>
<dbReference type="GO" id="GO:0005886">
    <property type="term" value="C:plasma membrane"/>
    <property type="evidence" value="ECO:0007669"/>
    <property type="project" value="TreeGrafter"/>
</dbReference>
<dbReference type="InterPro" id="IPR023298">
    <property type="entry name" value="ATPase_P-typ_TM_dom_sf"/>
</dbReference>
<keyword evidence="2 5" id="KW-0812">Transmembrane</keyword>
<dbReference type="GO" id="GO:1990573">
    <property type="term" value="P:potassium ion import across plasma membrane"/>
    <property type="evidence" value="ECO:0007669"/>
    <property type="project" value="TreeGrafter"/>
</dbReference>
<feature type="domain" description="Cation-transporting P-type ATPase C-terminal" evidence="6">
    <location>
        <begin position="125"/>
        <end position="295"/>
    </location>
</feature>
<dbReference type="EMBL" id="VSSQ01024112">
    <property type="protein sequence ID" value="MPM71435.1"/>
    <property type="molecule type" value="Genomic_DNA"/>
</dbReference>
<evidence type="ECO:0000259" key="6">
    <source>
        <dbReference type="Pfam" id="PF00689"/>
    </source>
</evidence>
<keyword evidence="4 5" id="KW-0472">Membrane</keyword>
<dbReference type="InterPro" id="IPR036412">
    <property type="entry name" value="HAD-like_sf"/>
</dbReference>
<dbReference type="InterPro" id="IPR006068">
    <property type="entry name" value="ATPase_P-typ_cation-transptr_C"/>
</dbReference>